<protein>
    <submittedName>
        <fullName evidence="1">Uncharacterized protein</fullName>
    </submittedName>
</protein>
<proteinExistence type="predicted"/>
<accession>A0A8S5QYB1</accession>
<dbReference type="EMBL" id="BK015760">
    <property type="protein sequence ID" value="DAE23843.1"/>
    <property type="molecule type" value="Genomic_DNA"/>
</dbReference>
<evidence type="ECO:0000313" key="1">
    <source>
        <dbReference type="EMBL" id="DAE23843.1"/>
    </source>
</evidence>
<organism evidence="1">
    <name type="scientific">Siphoviridae sp. ct9lR64</name>
    <dbReference type="NCBI Taxonomy" id="2826178"/>
    <lineage>
        <taxon>Viruses</taxon>
        <taxon>Duplodnaviria</taxon>
        <taxon>Heunggongvirae</taxon>
        <taxon>Uroviricota</taxon>
        <taxon>Caudoviricetes</taxon>
    </lineage>
</organism>
<name>A0A8S5QYB1_9CAUD</name>
<reference evidence="1" key="1">
    <citation type="journal article" date="2021" name="Proc. Natl. Acad. Sci. U.S.A.">
        <title>A Catalog of Tens of Thousands of Viruses from Human Metagenomes Reveals Hidden Associations with Chronic Diseases.</title>
        <authorList>
            <person name="Tisza M.J."/>
            <person name="Buck C.B."/>
        </authorList>
    </citation>
    <scope>NUCLEOTIDE SEQUENCE</scope>
    <source>
        <strain evidence="1">Ct9lR64</strain>
    </source>
</reference>
<sequence>MSIEQMRCAVADAYKHSDNWKKKVKNMSDNQIIAIYRRFLMDGKIK</sequence>